<feature type="compositionally biased region" description="Low complexity" evidence="1">
    <location>
        <begin position="269"/>
        <end position="295"/>
    </location>
</feature>
<dbReference type="GeneID" id="73904110"/>
<feature type="compositionally biased region" description="Acidic residues" evidence="1">
    <location>
        <begin position="335"/>
        <end position="380"/>
    </location>
</feature>
<dbReference type="RefSeq" id="WP_256531376.1">
    <property type="nucleotide sequence ID" value="NZ_CP101824.1"/>
</dbReference>
<feature type="compositionally biased region" description="Acidic residues" evidence="1">
    <location>
        <begin position="296"/>
        <end position="305"/>
    </location>
</feature>
<evidence type="ECO:0000313" key="2">
    <source>
        <dbReference type="EMBL" id="MFC3958274.1"/>
    </source>
</evidence>
<feature type="compositionally biased region" description="Acidic residues" evidence="1">
    <location>
        <begin position="483"/>
        <end position="495"/>
    </location>
</feature>
<feature type="compositionally biased region" description="Acidic residues" evidence="1">
    <location>
        <begin position="390"/>
        <end position="408"/>
    </location>
</feature>
<dbReference type="Proteomes" id="UP001595846">
    <property type="component" value="Unassembled WGS sequence"/>
</dbReference>
<comment type="caution">
    <text evidence="2">The sequence shown here is derived from an EMBL/GenBank/DDBJ whole genome shotgun (WGS) entry which is preliminary data.</text>
</comment>
<feature type="compositionally biased region" description="Acidic residues" evidence="1">
    <location>
        <begin position="432"/>
        <end position="453"/>
    </location>
</feature>
<reference evidence="2 3" key="1">
    <citation type="journal article" date="2019" name="Int. J. Syst. Evol. Microbiol.">
        <title>The Global Catalogue of Microorganisms (GCM) 10K type strain sequencing project: providing services to taxonomists for standard genome sequencing and annotation.</title>
        <authorList>
            <consortium name="The Broad Institute Genomics Platform"/>
            <consortium name="The Broad Institute Genome Sequencing Center for Infectious Disease"/>
            <person name="Wu L."/>
            <person name="Ma J."/>
        </authorList>
    </citation>
    <scope>NUCLEOTIDE SEQUENCE [LARGE SCALE GENOMIC DNA]</scope>
    <source>
        <strain evidence="2 3">IBRC-M 10256</strain>
    </source>
</reference>
<evidence type="ECO:0008006" key="4">
    <source>
        <dbReference type="Google" id="ProtNLM"/>
    </source>
</evidence>
<organism evidence="2 3">
    <name type="scientific">Halovivax cerinus</name>
    <dbReference type="NCBI Taxonomy" id="1487865"/>
    <lineage>
        <taxon>Archaea</taxon>
        <taxon>Methanobacteriati</taxon>
        <taxon>Methanobacteriota</taxon>
        <taxon>Stenosarchaea group</taxon>
        <taxon>Halobacteria</taxon>
        <taxon>Halobacteriales</taxon>
        <taxon>Natrialbaceae</taxon>
        <taxon>Halovivax</taxon>
    </lineage>
</organism>
<dbReference type="AlphaFoldDB" id="A0ABD5NNV6"/>
<evidence type="ECO:0000256" key="1">
    <source>
        <dbReference type="SAM" id="MobiDB-lite"/>
    </source>
</evidence>
<feature type="compositionally biased region" description="Polar residues" evidence="1">
    <location>
        <begin position="310"/>
        <end position="328"/>
    </location>
</feature>
<dbReference type="Gene3D" id="1.10.10.10">
    <property type="entry name" value="Winged helix-like DNA-binding domain superfamily/Winged helix DNA-binding domain"/>
    <property type="match status" value="1"/>
</dbReference>
<feature type="compositionally biased region" description="Acidic residues" evidence="1">
    <location>
        <begin position="461"/>
        <end position="474"/>
    </location>
</feature>
<proteinExistence type="predicted"/>
<feature type="region of interest" description="Disordered" evidence="1">
    <location>
        <begin position="218"/>
        <end position="546"/>
    </location>
</feature>
<dbReference type="InterPro" id="IPR036388">
    <property type="entry name" value="WH-like_DNA-bd_sf"/>
</dbReference>
<keyword evidence="3" id="KW-1185">Reference proteome</keyword>
<dbReference type="EMBL" id="JBHSAQ010000003">
    <property type="protein sequence ID" value="MFC3958274.1"/>
    <property type="molecule type" value="Genomic_DNA"/>
</dbReference>
<evidence type="ECO:0000313" key="3">
    <source>
        <dbReference type="Proteomes" id="UP001595846"/>
    </source>
</evidence>
<protein>
    <recommendedName>
        <fullName evidence="4">Rpa-associated protein</fullName>
    </recommendedName>
</protein>
<gene>
    <name evidence="2" type="ORF">ACFOUR_07820</name>
</gene>
<name>A0ABD5NNV6_9EURY</name>
<sequence length="589" mass="61153">MSSNGDGDSRPGREVAYRLFAAEFDDASLSYAESDEERAPNYVISPTGARLNRVFVVGTLTEVTDVNEEMVRARVVDPTGAFVVYAGQYQPEALAFLERADPPAFVAVSGKARTFEPDDGDQVYTSIRPETLSLVDAETRDRWVVDAAEHTIDRIRRYAAAVTLDVDGDALGDVLRENGVSEGFAEGIPLAMAHYRTTPTYLDGLRDVAVDAVRVVSGEQSQVEASVGSPDATGPDAPSYETLAADGPTFSVPDDVGTTEDEPESDAVTTDAPTGTSSDAAAGAAVGTATASEPVVDADADEAAVDVESTTEPSTGANDTTEPSTGDTDTAEPSAVDDDSDGEDVLGDFEPGDTTTADDGETANEDGTADAEPTADDEAVGDGVAADVDGAPDTDVPTDDDGTTDDGGSEPSAPNETESEPESDAVEPAPDAGDDGMYDLDEEERQAVEEEFGTDFTTGTEVDDPGEADIDVPDATDVASEVAESEPDQPSPDDDAGGRSETDDGPSDDGTDEAADATEDDAADEVDLQSQVVETMDDLDDGDGAERSAIVETVTEETGASEDDVEQAIQDALMGGECFEPSEDRLQAI</sequence>
<accession>A0ABD5NNV6</accession>
<feature type="compositionally biased region" description="Acidic residues" evidence="1">
    <location>
        <begin position="503"/>
        <end position="527"/>
    </location>
</feature>